<reference evidence="1 2" key="1">
    <citation type="submission" date="2023-01" db="EMBL/GenBank/DDBJ databases">
        <authorList>
            <person name="Whitehead M."/>
        </authorList>
    </citation>
    <scope>NUCLEOTIDE SEQUENCE [LARGE SCALE GENOMIC DNA]</scope>
</reference>
<name>A0AAV0WL47_9HEMI</name>
<gene>
    <name evidence="1" type="ORF">MEUPH1_LOCUS12229</name>
</gene>
<comment type="caution">
    <text evidence="1">The sequence shown here is derived from an EMBL/GenBank/DDBJ whole genome shotgun (WGS) entry which is preliminary data.</text>
</comment>
<dbReference type="EMBL" id="CARXXK010000002">
    <property type="protein sequence ID" value="CAI6356499.1"/>
    <property type="molecule type" value="Genomic_DNA"/>
</dbReference>
<evidence type="ECO:0008006" key="3">
    <source>
        <dbReference type="Google" id="ProtNLM"/>
    </source>
</evidence>
<dbReference type="Proteomes" id="UP001160148">
    <property type="component" value="Unassembled WGS sequence"/>
</dbReference>
<dbReference type="PANTHER" id="PTHR47027">
    <property type="entry name" value="REVERSE TRANSCRIPTASE DOMAIN-CONTAINING PROTEIN"/>
    <property type="match status" value="1"/>
</dbReference>
<accession>A0AAV0WL47</accession>
<proteinExistence type="predicted"/>
<keyword evidence="2" id="KW-1185">Reference proteome</keyword>
<sequence>MEDSQDGLKDLLNRLEKAALKVGLHINEDKTEYMVVGRRDTIRLYPTLNINNRNFKRTRQFKYLGSILSERNEIEIEIGTRIQSGNKCLYGLAKLLGSRSLSRELKLIRPVITYGAEAWPLRKSDERKLLVLERKILRKIFGPVKDMLSEEWRIRKNDELETLFHKPSILETIKNRRLLWAGHAWRSQNPLIRMVLEENPNGKRPL</sequence>
<organism evidence="1 2">
    <name type="scientific">Macrosiphum euphorbiae</name>
    <name type="common">potato aphid</name>
    <dbReference type="NCBI Taxonomy" id="13131"/>
    <lineage>
        <taxon>Eukaryota</taxon>
        <taxon>Metazoa</taxon>
        <taxon>Ecdysozoa</taxon>
        <taxon>Arthropoda</taxon>
        <taxon>Hexapoda</taxon>
        <taxon>Insecta</taxon>
        <taxon>Pterygota</taxon>
        <taxon>Neoptera</taxon>
        <taxon>Paraneoptera</taxon>
        <taxon>Hemiptera</taxon>
        <taxon>Sternorrhyncha</taxon>
        <taxon>Aphidomorpha</taxon>
        <taxon>Aphidoidea</taxon>
        <taxon>Aphididae</taxon>
        <taxon>Macrosiphini</taxon>
        <taxon>Macrosiphum</taxon>
    </lineage>
</organism>
<protein>
    <recommendedName>
        <fullName evidence="3">Reverse transcriptase domain-containing protein</fullName>
    </recommendedName>
</protein>
<evidence type="ECO:0000313" key="2">
    <source>
        <dbReference type="Proteomes" id="UP001160148"/>
    </source>
</evidence>
<evidence type="ECO:0000313" key="1">
    <source>
        <dbReference type="EMBL" id="CAI6356499.1"/>
    </source>
</evidence>
<dbReference type="PANTHER" id="PTHR47027:SF29">
    <property type="entry name" value="C2H2-TYPE DOMAIN-CONTAINING PROTEIN"/>
    <property type="match status" value="1"/>
</dbReference>
<dbReference type="AlphaFoldDB" id="A0AAV0WL47"/>